<dbReference type="EMBL" id="VSWC01000157">
    <property type="protein sequence ID" value="KAA1074683.1"/>
    <property type="molecule type" value="Genomic_DNA"/>
</dbReference>
<reference evidence="2 3" key="1">
    <citation type="submission" date="2019-05" db="EMBL/GenBank/DDBJ databases">
        <title>Emergence of the Ug99 lineage of the wheat stem rust pathogen through somatic hybridization.</title>
        <authorList>
            <person name="Li F."/>
            <person name="Upadhyaya N.M."/>
            <person name="Sperschneider J."/>
            <person name="Matny O."/>
            <person name="Nguyen-Phuc H."/>
            <person name="Mago R."/>
            <person name="Raley C."/>
            <person name="Miller M.E."/>
            <person name="Silverstein K.A.T."/>
            <person name="Henningsen E."/>
            <person name="Hirsch C.D."/>
            <person name="Visser B."/>
            <person name="Pretorius Z.A."/>
            <person name="Steffenson B.J."/>
            <person name="Schwessinger B."/>
            <person name="Dodds P.N."/>
            <person name="Figueroa M."/>
        </authorList>
    </citation>
    <scope>NUCLEOTIDE SEQUENCE [LARGE SCALE GENOMIC DNA]</scope>
    <source>
        <strain evidence="2">21-0</strain>
    </source>
</reference>
<evidence type="ECO:0000313" key="3">
    <source>
        <dbReference type="Proteomes" id="UP000324748"/>
    </source>
</evidence>
<keyword evidence="1" id="KW-1133">Transmembrane helix</keyword>
<gene>
    <name evidence="2" type="ORF">PGT21_015661</name>
</gene>
<evidence type="ECO:0000313" key="2">
    <source>
        <dbReference type="EMBL" id="KAA1074683.1"/>
    </source>
</evidence>
<proteinExistence type="predicted"/>
<comment type="caution">
    <text evidence="2">The sequence shown here is derived from an EMBL/GenBank/DDBJ whole genome shotgun (WGS) entry which is preliminary data.</text>
</comment>
<accession>A0A5B0MET9</accession>
<sequence>MLAKKSRKISSTHPGPRPPYHYQPLWHLDVAKNWLVTLNVPVIQKFSMPVPTGQVLPKNVVSSHPNQLTPQSTHSDLCGSYHEAAPGSSGKTKLAMFTKALGRTISQTVVTSLVVIVSILLPNFKRVMGF</sequence>
<keyword evidence="3" id="KW-1185">Reference proteome</keyword>
<organism evidence="2 3">
    <name type="scientific">Puccinia graminis f. sp. tritici</name>
    <dbReference type="NCBI Taxonomy" id="56615"/>
    <lineage>
        <taxon>Eukaryota</taxon>
        <taxon>Fungi</taxon>
        <taxon>Dikarya</taxon>
        <taxon>Basidiomycota</taxon>
        <taxon>Pucciniomycotina</taxon>
        <taxon>Pucciniomycetes</taxon>
        <taxon>Pucciniales</taxon>
        <taxon>Pucciniaceae</taxon>
        <taxon>Puccinia</taxon>
    </lineage>
</organism>
<name>A0A5B0MET9_PUCGR</name>
<dbReference type="AlphaFoldDB" id="A0A5B0MET9"/>
<keyword evidence="1" id="KW-0812">Transmembrane</keyword>
<protein>
    <submittedName>
        <fullName evidence="2">Uncharacterized protein</fullName>
    </submittedName>
</protein>
<feature type="transmembrane region" description="Helical" evidence="1">
    <location>
        <begin position="100"/>
        <end position="121"/>
    </location>
</feature>
<dbReference type="Proteomes" id="UP000324748">
    <property type="component" value="Unassembled WGS sequence"/>
</dbReference>
<evidence type="ECO:0000256" key="1">
    <source>
        <dbReference type="SAM" id="Phobius"/>
    </source>
</evidence>
<keyword evidence="1" id="KW-0472">Membrane</keyword>